<accession>A0ABQ0A1I6</accession>
<gene>
    <name evidence="2" type="ORF">NBRC116585_23790</name>
</gene>
<organism evidence="2 3">
    <name type="scientific">Thalassolituus maritimus</name>
    <dbReference type="NCBI Taxonomy" id="484498"/>
    <lineage>
        <taxon>Bacteria</taxon>
        <taxon>Pseudomonadati</taxon>
        <taxon>Pseudomonadota</taxon>
        <taxon>Gammaproteobacteria</taxon>
        <taxon>Oceanospirillales</taxon>
        <taxon>Oceanospirillaceae</taxon>
        <taxon>Thalassolituus</taxon>
    </lineage>
</organism>
<evidence type="ECO:0000313" key="3">
    <source>
        <dbReference type="Proteomes" id="UP001481413"/>
    </source>
</evidence>
<comment type="caution">
    <text evidence="2">The sequence shown here is derived from an EMBL/GenBank/DDBJ whole genome shotgun (WGS) entry which is preliminary data.</text>
</comment>
<keyword evidence="3" id="KW-1185">Reference proteome</keyword>
<feature type="region of interest" description="Disordered" evidence="1">
    <location>
        <begin position="131"/>
        <end position="154"/>
    </location>
</feature>
<protein>
    <submittedName>
        <fullName evidence="2">Uncharacterized protein</fullName>
    </submittedName>
</protein>
<dbReference type="RefSeq" id="WP_353295472.1">
    <property type="nucleotide sequence ID" value="NZ_BAABWH010000006.1"/>
</dbReference>
<reference evidence="2 3" key="1">
    <citation type="submission" date="2024-04" db="EMBL/GenBank/DDBJ databases">
        <title>Draft genome sequence of Thalassolituus maritimus NBRC 116585.</title>
        <authorList>
            <person name="Miyakawa T."/>
            <person name="Kusuya Y."/>
            <person name="Miura T."/>
        </authorList>
    </citation>
    <scope>NUCLEOTIDE SEQUENCE [LARGE SCALE GENOMIC DNA]</scope>
    <source>
        <strain evidence="2 3">5NW40-0001</strain>
    </source>
</reference>
<dbReference type="Proteomes" id="UP001481413">
    <property type="component" value="Unassembled WGS sequence"/>
</dbReference>
<name>A0ABQ0A1I6_9GAMM</name>
<sequence length="154" mass="18201">MAQRKKQPYTGWIKKHMRDGSWLKHQVKTNAKLIKEEYLWNYINGILLPDDPFYESAKTTLQKIERNWRSKQSRQGKKVITISAESQRRIERYRKQSGKTAIEIIDELTSLLESSRNQEFPHLPLAINQKLQENDKLKDHRDGPDTYKPGDPLL</sequence>
<evidence type="ECO:0000313" key="2">
    <source>
        <dbReference type="EMBL" id="GAA6146261.1"/>
    </source>
</evidence>
<evidence type="ECO:0000256" key="1">
    <source>
        <dbReference type="SAM" id="MobiDB-lite"/>
    </source>
</evidence>
<proteinExistence type="predicted"/>
<dbReference type="EMBL" id="BAABWH010000006">
    <property type="protein sequence ID" value="GAA6146261.1"/>
    <property type="molecule type" value="Genomic_DNA"/>
</dbReference>
<feature type="compositionally biased region" description="Basic and acidic residues" evidence="1">
    <location>
        <begin position="132"/>
        <end position="145"/>
    </location>
</feature>